<evidence type="ECO:0000259" key="4">
    <source>
        <dbReference type="Pfam" id="PF07715"/>
    </source>
</evidence>
<reference evidence="5 6" key="1">
    <citation type="submission" date="2019-03" db="EMBL/GenBank/DDBJ databases">
        <title>Genomic Encyclopedia of Type Strains, Phase IV (KMG-IV): sequencing the most valuable type-strain genomes for metagenomic binning, comparative biology and taxonomic classification.</title>
        <authorList>
            <person name="Goeker M."/>
        </authorList>
    </citation>
    <scope>NUCLEOTIDE SEQUENCE [LARGE SCALE GENOMIC DNA]</scope>
    <source>
        <strain evidence="5 6">DSM 21100</strain>
    </source>
</reference>
<evidence type="ECO:0000256" key="2">
    <source>
        <dbReference type="ARBA" id="ARBA00023136"/>
    </source>
</evidence>
<dbReference type="Gene3D" id="2.40.170.20">
    <property type="entry name" value="TonB-dependent receptor, beta-barrel domain"/>
    <property type="match status" value="1"/>
</dbReference>
<gene>
    <name evidence="5" type="ORF">EDD80_1221</name>
</gene>
<dbReference type="InterPro" id="IPR012910">
    <property type="entry name" value="Plug_dom"/>
</dbReference>
<comment type="subcellular location">
    <subcellularLocation>
        <location evidence="1">Cell outer membrane</location>
    </subcellularLocation>
</comment>
<name>A0A4R3KKA9_9SPHI</name>
<organism evidence="5 6">
    <name type="scientific">Anseongella ginsenosidimutans</name>
    <dbReference type="NCBI Taxonomy" id="496056"/>
    <lineage>
        <taxon>Bacteria</taxon>
        <taxon>Pseudomonadati</taxon>
        <taxon>Bacteroidota</taxon>
        <taxon>Sphingobacteriia</taxon>
        <taxon>Sphingobacteriales</taxon>
        <taxon>Sphingobacteriaceae</taxon>
        <taxon>Anseongella</taxon>
    </lineage>
</organism>
<dbReference type="NCBIfam" id="TIGR04056">
    <property type="entry name" value="OMP_RagA_SusC"/>
    <property type="match status" value="1"/>
</dbReference>
<comment type="caution">
    <text evidence="5">The sequence shown here is derived from an EMBL/GenBank/DDBJ whole genome shotgun (WGS) entry which is preliminary data.</text>
</comment>
<sequence>MRSLYLLCFFVLPMACLGAPFGYGYLWQDTTATGTDSLGTDTLGITGPLASLAAGDSPVRENLLYNNGLEQENPASMALFPAVSLQQYLKGQAAGLYVAEPSGEPGTTQSMLIRGTPMPILSAKDLYQAQPLVVLDGIPLIAEHPFAYDIQQYDFNRIGPATNLLANIDMDNIESVEVLKDVSAAAIYGPRAANGVIVLTSKKPGIGRTISFNSYVGMVQRPVVTTINGEYENAFRKQFYDRYTANGQYTDDDIYPLYLSDSLNASYYGPSNWSDAYYRNAVVYGLNASIAGGTDRANFRFSLGTMNNEGVADETGMKRYSAMFNVNMKPVEWLVFSAMINGNRIERDRNRSLRDRFAQMNYIPDLSAPLAPNKEEFLGLLTAYENGYDDNKTNVVEGYGQLAIELGNFNMASRFAVDYNEGYRDLYYPRALMEGNSYASNYYGSNQRLVAANVATYDFDFASLHSLRLESGQSVQWDTHKYNYAYAYKGHNDFIKLNLLDSDPKIPGTNIDNPNYLVPTAFPRELVYKFLDKTQHNLVSFYGRAAYNYDDKYDVALVLRADASSNAQPTERWLFTPALTLGWDIGKEWLQQNSRISTLYLRAGAGRSGRLNAYDNYSQGPQYTAEIGFTGNLTTSGYNGFGVLTRPYSFGWVGYGIPWAYSDQANLGLEAGLFNDRLRGSVDLYYKEDKNQLLGIPSFAQFGYRQSYESGMAVRNMGLDLILSGDILTRQDGLSWTAALNMNFNQNELTALPRGLDEIMIGNRLLQVGAPVDQYWLLVNEGIYTSDAEVPVVDGNPMKYNGIVMKAGDPRWKDINGDNQINDQDKVMQGNILPKISGGLHNEFQYRNWTLNLNLYFNLGREILNREMANRFDFINRESGNNINSVKEITYWEKRGEYNDYPLYNPWSTVMPYRAEQDLFLEDGSFLKLRTVSLGYDLTEWIKSRQPGAARFYIYASVNNVFTLTNYSGQDPELVNYTGYDSGYGLPIPRTYTLGIKMDLK</sequence>
<proteinExistence type="predicted"/>
<evidence type="ECO:0000313" key="6">
    <source>
        <dbReference type="Proteomes" id="UP000295807"/>
    </source>
</evidence>
<dbReference type="InterPro" id="IPR036942">
    <property type="entry name" value="Beta-barrel_TonB_sf"/>
</dbReference>
<dbReference type="SUPFAM" id="SSF56935">
    <property type="entry name" value="Porins"/>
    <property type="match status" value="1"/>
</dbReference>
<keyword evidence="6" id="KW-1185">Reference proteome</keyword>
<evidence type="ECO:0000313" key="5">
    <source>
        <dbReference type="EMBL" id="TCS84281.1"/>
    </source>
</evidence>
<dbReference type="InterPro" id="IPR023996">
    <property type="entry name" value="TonB-dep_OMP_SusC/RagA"/>
</dbReference>
<dbReference type="GO" id="GO:0009279">
    <property type="term" value="C:cell outer membrane"/>
    <property type="evidence" value="ECO:0007669"/>
    <property type="project" value="UniProtKB-SubCell"/>
</dbReference>
<dbReference type="InterPro" id="IPR023997">
    <property type="entry name" value="TonB-dep_OMP_SusC/RagA_CS"/>
</dbReference>
<dbReference type="RefSeq" id="WP_225975110.1">
    <property type="nucleotide sequence ID" value="NZ_CP042432.1"/>
</dbReference>
<keyword evidence="2" id="KW-0472">Membrane</keyword>
<dbReference type="Proteomes" id="UP000295807">
    <property type="component" value="Unassembled WGS sequence"/>
</dbReference>
<dbReference type="NCBIfam" id="TIGR04057">
    <property type="entry name" value="SusC_RagA_signa"/>
    <property type="match status" value="1"/>
</dbReference>
<dbReference type="AlphaFoldDB" id="A0A4R3KKA9"/>
<evidence type="ECO:0000256" key="1">
    <source>
        <dbReference type="ARBA" id="ARBA00004442"/>
    </source>
</evidence>
<dbReference type="Gene3D" id="2.170.130.10">
    <property type="entry name" value="TonB-dependent receptor, plug domain"/>
    <property type="match status" value="1"/>
</dbReference>
<dbReference type="InterPro" id="IPR037066">
    <property type="entry name" value="Plug_dom_sf"/>
</dbReference>
<dbReference type="Pfam" id="PF07715">
    <property type="entry name" value="Plug"/>
    <property type="match status" value="1"/>
</dbReference>
<dbReference type="EMBL" id="SMAD01000022">
    <property type="protein sequence ID" value="TCS84281.1"/>
    <property type="molecule type" value="Genomic_DNA"/>
</dbReference>
<evidence type="ECO:0000256" key="3">
    <source>
        <dbReference type="ARBA" id="ARBA00023237"/>
    </source>
</evidence>
<protein>
    <submittedName>
        <fullName evidence="5">TonB-linked SusC/RagA family outer membrane protein</fullName>
    </submittedName>
</protein>
<accession>A0A4R3KKA9</accession>
<feature type="domain" description="TonB-dependent receptor plug" evidence="4">
    <location>
        <begin position="78"/>
        <end position="196"/>
    </location>
</feature>
<keyword evidence="3" id="KW-0998">Cell outer membrane</keyword>